<dbReference type="KEGG" id="sawl:NGM29_01175"/>
<name>A0A9E7NAP1_9EURY</name>
<protein>
    <submittedName>
        <fullName evidence="1">Uncharacterized protein</fullName>
    </submittedName>
</protein>
<dbReference type="EMBL" id="CP100355">
    <property type="protein sequence ID" value="UTF53926.1"/>
    <property type="molecule type" value="Genomic_DNA"/>
</dbReference>
<proteinExistence type="predicted"/>
<dbReference type="AlphaFoldDB" id="A0A9E7NAP1"/>
<keyword evidence="2" id="KW-1185">Reference proteome</keyword>
<dbReference type="RefSeq" id="WP_254158442.1">
    <property type="nucleotide sequence ID" value="NZ_CP100355.1"/>
</dbReference>
<accession>A0A9E7NAP1</accession>
<dbReference type="GeneID" id="73288615"/>
<dbReference type="Proteomes" id="UP001056855">
    <property type="component" value="Chromosome"/>
</dbReference>
<evidence type="ECO:0000313" key="1">
    <source>
        <dbReference type="EMBL" id="UTF53926.1"/>
    </source>
</evidence>
<gene>
    <name evidence="1" type="ORF">NGM29_01175</name>
</gene>
<organism evidence="1 2">
    <name type="scientific">Natronosalvus rutilus</name>
    <dbReference type="NCBI Taxonomy" id="2953753"/>
    <lineage>
        <taxon>Archaea</taxon>
        <taxon>Methanobacteriati</taxon>
        <taxon>Methanobacteriota</taxon>
        <taxon>Stenosarchaea group</taxon>
        <taxon>Halobacteria</taxon>
        <taxon>Halobacteriales</taxon>
        <taxon>Natrialbaceae</taxon>
        <taxon>Natronosalvus</taxon>
    </lineage>
</organism>
<sequence>MDAPAGTRALLVVACLLLAGCTGLSGGDSVDREVYGIDEPVRPADGPEVAGLGANNVTDWIALWSGHVDRLEGTSYEATAEVEYADSNGTVLETRRSEAVVTSNGPERIIVKITEQDEGANETTTRTIEQWTDDNETAYRLAEGNRTTVHSGAQVSDPATRLLVEPGALFNAVETVTPTRSERGMRYVLTGSANVFPYRDAEFAIVVTDDGYIEQLVLRGNGTRRGEPVEITLRVTVDRAGEVIDLERPDWVPADGREE</sequence>
<reference evidence="1" key="1">
    <citation type="submission" date="2022-06" db="EMBL/GenBank/DDBJ databases">
        <title>Diverse halophilic archaea isolated from saline environments.</title>
        <authorList>
            <person name="Cui H.-L."/>
        </authorList>
    </citation>
    <scope>NUCLEOTIDE SEQUENCE</scope>
    <source>
        <strain evidence="1">WLHS1</strain>
    </source>
</reference>
<evidence type="ECO:0000313" key="2">
    <source>
        <dbReference type="Proteomes" id="UP001056855"/>
    </source>
</evidence>